<evidence type="ECO:0000313" key="9">
    <source>
        <dbReference type="EMBL" id="CAH1773677.1"/>
    </source>
</evidence>
<protein>
    <recommendedName>
        <fullName evidence="8">SRCR domain-containing protein</fullName>
    </recommendedName>
</protein>
<feature type="domain" description="SRCR" evidence="8">
    <location>
        <begin position="404"/>
        <end position="511"/>
    </location>
</feature>
<dbReference type="InterPro" id="IPR036772">
    <property type="entry name" value="SRCR-like_dom_sf"/>
</dbReference>
<dbReference type="PRINTS" id="PR00258">
    <property type="entry name" value="SPERACTRCPTR"/>
</dbReference>
<feature type="disulfide bond" evidence="6">
    <location>
        <begin position="936"/>
        <end position="946"/>
    </location>
</feature>
<feature type="domain" description="SRCR" evidence="8">
    <location>
        <begin position="38"/>
        <end position="165"/>
    </location>
</feature>
<feature type="domain" description="SRCR" evidence="8">
    <location>
        <begin position="858"/>
        <end position="983"/>
    </location>
</feature>
<feature type="disulfide bond" evidence="6">
    <location>
        <begin position="594"/>
        <end position="604"/>
    </location>
</feature>
<feature type="domain" description="SRCR" evidence="8">
    <location>
        <begin position="283"/>
        <end position="398"/>
    </location>
</feature>
<feature type="domain" description="SRCR" evidence="8">
    <location>
        <begin position="172"/>
        <end position="275"/>
    </location>
</feature>
<accession>A0A8S4MZP5</accession>
<evidence type="ECO:0000259" key="8">
    <source>
        <dbReference type="PROSITE" id="PS50287"/>
    </source>
</evidence>
<dbReference type="EMBL" id="CAIIXF020000001">
    <property type="protein sequence ID" value="CAH1773677.1"/>
    <property type="molecule type" value="Genomic_DNA"/>
</dbReference>
<dbReference type="FunFam" id="3.10.250.10:FF:000007">
    <property type="entry name" value="Soluble scavenger receptor cysteine-rich domain-containing protein SSC5D"/>
    <property type="match status" value="1"/>
</dbReference>
<feature type="disulfide bond" evidence="6">
    <location>
        <begin position="119"/>
        <end position="129"/>
    </location>
</feature>
<reference evidence="9" key="1">
    <citation type="submission" date="2022-03" db="EMBL/GenBank/DDBJ databases">
        <authorList>
            <person name="Martin C."/>
        </authorList>
    </citation>
    <scope>NUCLEOTIDE SEQUENCE</scope>
</reference>
<dbReference type="AlphaFoldDB" id="A0A8S4MZP5"/>
<dbReference type="Pfam" id="PF00530">
    <property type="entry name" value="SRCR"/>
    <property type="match status" value="7"/>
</dbReference>
<dbReference type="PANTHER" id="PTHR48071:SF18">
    <property type="entry name" value="DELETED IN MALIGNANT BRAIN TUMORS 1 PROTEIN-RELATED"/>
    <property type="match status" value="1"/>
</dbReference>
<evidence type="ECO:0000256" key="4">
    <source>
        <dbReference type="ARBA" id="ARBA00023170"/>
    </source>
</evidence>
<comment type="caution">
    <text evidence="9">The sequence shown here is derived from an EMBL/GenBank/DDBJ whole genome shotgun (WGS) entry which is preliminary data.</text>
</comment>
<feature type="domain" description="SRCR" evidence="8">
    <location>
        <begin position="750"/>
        <end position="852"/>
    </location>
</feature>
<proteinExistence type="predicted"/>
<dbReference type="PROSITE" id="PS50287">
    <property type="entry name" value="SRCR_2"/>
    <property type="match status" value="8"/>
</dbReference>
<dbReference type="InterPro" id="IPR001190">
    <property type="entry name" value="SRCR"/>
</dbReference>
<dbReference type="FunFam" id="3.10.250.10:FF:000001">
    <property type="entry name" value="Lysyl oxidase 4 isoform X1"/>
    <property type="match status" value="2"/>
</dbReference>
<keyword evidence="1 7" id="KW-0732">Signal</keyword>
<keyword evidence="2" id="KW-0677">Repeat</keyword>
<dbReference type="Gene3D" id="3.10.250.10">
    <property type="entry name" value="SRCR-like domain"/>
    <property type="match status" value="8"/>
</dbReference>
<evidence type="ECO:0000256" key="2">
    <source>
        <dbReference type="ARBA" id="ARBA00022737"/>
    </source>
</evidence>
<evidence type="ECO:0000256" key="6">
    <source>
        <dbReference type="PROSITE-ProRule" id="PRU00196"/>
    </source>
</evidence>
<keyword evidence="5" id="KW-0325">Glycoprotein</keyword>
<feature type="disulfide bond" evidence="6">
    <location>
        <begin position="475"/>
        <end position="485"/>
    </location>
</feature>
<dbReference type="PANTHER" id="PTHR48071">
    <property type="entry name" value="SRCR DOMAIN-CONTAINING PROTEIN"/>
    <property type="match status" value="1"/>
</dbReference>
<gene>
    <name evidence="9" type="ORF">OFUS_LOCUS1246</name>
</gene>
<dbReference type="OrthoDB" id="6128208at2759"/>
<feature type="signal peptide" evidence="7">
    <location>
        <begin position="1"/>
        <end position="27"/>
    </location>
</feature>
<feature type="domain" description="SRCR" evidence="8">
    <location>
        <begin position="519"/>
        <end position="627"/>
    </location>
</feature>
<dbReference type="Proteomes" id="UP000749559">
    <property type="component" value="Unassembled WGS sequence"/>
</dbReference>
<feature type="disulfide bond" evidence="6">
    <location>
        <begin position="245"/>
        <end position="255"/>
    </location>
</feature>
<evidence type="ECO:0000256" key="1">
    <source>
        <dbReference type="ARBA" id="ARBA00022729"/>
    </source>
</evidence>
<keyword evidence="10" id="KW-1185">Reference proteome</keyword>
<comment type="caution">
    <text evidence="6">Lacks conserved residue(s) required for the propagation of feature annotation.</text>
</comment>
<feature type="disulfide bond" evidence="6">
    <location>
        <begin position="362"/>
        <end position="372"/>
    </location>
</feature>
<feature type="chain" id="PRO_5035745300" description="SRCR domain-containing protein" evidence="7">
    <location>
        <begin position="28"/>
        <end position="1080"/>
    </location>
</feature>
<dbReference type="GO" id="GO:0016020">
    <property type="term" value="C:membrane"/>
    <property type="evidence" value="ECO:0007669"/>
    <property type="project" value="InterPro"/>
</dbReference>
<dbReference type="SUPFAM" id="SSF56487">
    <property type="entry name" value="SRCR-like"/>
    <property type="match status" value="8"/>
</dbReference>
<evidence type="ECO:0000313" key="10">
    <source>
        <dbReference type="Proteomes" id="UP000749559"/>
    </source>
</evidence>
<name>A0A8S4MZP5_OWEFU</name>
<keyword evidence="4" id="KW-0675">Receptor</keyword>
<evidence type="ECO:0000256" key="3">
    <source>
        <dbReference type="ARBA" id="ARBA00023157"/>
    </source>
</evidence>
<evidence type="ECO:0000256" key="5">
    <source>
        <dbReference type="ARBA" id="ARBA00023180"/>
    </source>
</evidence>
<evidence type="ECO:0000256" key="7">
    <source>
        <dbReference type="SAM" id="SignalP"/>
    </source>
</evidence>
<dbReference type="SMART" id="SM00202">
    <property type="entry name" value="SR"/>
    <property type="match status" value="7"/>
</dbReference>
<dbReference type="PROSITE" id="PS00420">
    <property type="entry name" value="SRCR_1"/>
    <property type="match status" value="2"/>
</dbReference>
<organism evidence="9 10">
    <name type="scientific">Owenia fusiformis</name>
    <name type="common">Polychaete worm</name>
    <dbReference type="NCBI Taxonomy" id="6347"/>
    <lineage>
        <taxon>Eukaryota</taxon>
        <taxon>Metazoa</taxon>
        <taxon>Spiralia</taxon>
        <taxon>Lophotrochozoa</taxon>
        <taxon>Annelida</taxon>
        <taxon>Polychaeta</taxon>
        <taxon>Sedentaria</taxon>
        <taxon>Canalipalpata</taxon>
        <taxon>Sabellida</taxon>
        <taxon>Oweniida</taxon>
        <taxon>Oweniidae</taxon>
        <taxon>Owenia</taxon>
    </lineage>
</organism>
<sequence length="1080" mass="119513">MINMSRLSYVWLSCVCVVLLQLIICRAAGPGSGPFTSIRLTRARKGQAGLEGQVELFFNNSTIMIPQWGVICGDFDDNAAKVVCRELGFPKGTRAVPLLDSHFGIKDKQTFMHLPPNACNGTEKRLVDCQHSPILHWPPGISCKRTNIHRDNKDGSENIIGVSCESEPDIEIRLVDGIDNTEGRVELSYYGTWGTICDDSWDDNDAKVVCQQLGLYQTHGKAFSMRAAYFGEGQVPHVFMNKVACNGNEDKLQTCGLVKSVGTCLKSKDASVSCLRTPIRNRVRLVGGSDYAGRVEVYHKHKWGTVKSSNRPFGIDQHASTNNFERVICRQLGLTSNLDSATRYLGSPFGYGSARSLPYIKCFGNESSVEDCVLEWSSNRYWRAPGWFHLSDASLSCKPQPLEVRLADGAKKSQGRLEVNFNGIWGTVCDDLVTVSDARVVCKMLGYNDNRGIVVPRGTFPPGDGIRTWLSAMRCKGSETIIDTCDRNKILQKFGKKWECGHSEDVGIDCDPPISSELWRLSGAGEGVGVVQYNYNLTGLWGVITIFDVNIKKALAPLICDHFGYDPENAKSLRDFDYYDSSKGLPVISNKISCPTPTTSLRDCNVSLLPQPSFSSPHRNMLIVSCIPEDTGIRLVGGKDDTEGMVQVRGKGMWVGMGETVSSQFNDNHAAVVCRQLGFKDTSEATSLTEAYFSKMDVSNPIALRINDRNCPLETNKDIMSCIYSAWFINTFPPVEPAAVSCVKPARETIRLSGGSHSYGRLEVLYKGEWGTVCAADWRERQSIVACRQLGFGSAFAQQIQSGTSTKENVPERIWLYDVDCTGEEKRLEGCRHNGWGCAPCEHAEDVEITCEEVLEEVRLVDGIGPYTGRLEVKHMGEWKSVCSYNGWDNKLDSKTVCNQLGYTTDDPNFIYAAHNEKIRMGTDEEFSMVRSRVTCDGTEDNLGRCSHLHGFLSFVEVTPSSLGSALYNWCVHEDNSVWIYCPTETPLVNPTAESCSDGWFLENIVTDKMVCAKKIIMEDCSAAGRLTGYPLMCEDDAGNISMTGLKSVDGCPTGFVTTYDTFDESDIDWMNDVMSAYGD</sequence>
<feature type="disulfide bond" evidence="6">
    <location>
        <begin position="821"/>
        <end position="831"/>
    </location>
</feature>
<keyword evidence="3 6" id="KW-1015">Disulfide bond</keyword>
<feature type="domain" description="SRCR" evidence="8">
    <location>
        <begin position="633"/>
        <end position="743"/>
    </location>
</feature>